<evidence type="ECO:0000313" key="2">
    <source>
        <dbReference type="EMBL" id="EAR94756.1"/>
    </source>
</evidence>
<dbReference type="Proteomes" id="UP000009168">
    <property type="component" value="Unassembled WGS sequence"/>
</dbReference>
<dbReference type="AlphaFoldDB" id="Q23E31"/>
<keyword evidence="3" id="KW-1185">Reference proteome</keyword>
<organism evidence="2 3">
    <name type="scientific">Tetrahymena thermophila (strain SB210)</name>
    <dbReference type="NCBI Taxonomy" id="312017"/>
    <lineage>
        <taxon>Eukaryota</taxon>
        <taxon>Sar</taxon>
        <taxon>Alveolata</taxon>
        <taxon>Ciliophora</taxon>
        <taxon>Intramacronucleata</taxon>
        <taxon>Oligohymenophorea</taxon>
        <taxon>Hymenostomatida</taxon>
        <taxon>Tetrahymenina</taxon>
        <taxon>Tetrahymenidae</taxon>
        <taxon>Tetrahymena</taxon>
    </lineage>
</organism>
<evidence type="ECO:0000256" key="1">
    <source>
        <dbReference type="SAM" id="MobiDB-lite"/>
    </source>
</evidence>
<name>Q23E31_TETTS</name>
<dbReference type="RefSeq" id="XP_001015001.1">
    <property type="nucleotide sequence ID" value="XM_001015001.1"/>
</dbReference>
<proteinExistence type="predicted"/>
<dbReference type="EMBL" id="GG662711">
    <property type="protein sequence ID" value="EAR94756.1"/>
    <property type="molecule type" value="Genomic_DNA"/>
</dbReference>
<dbReference type="KEGG" id="tet:TTHERM_00672240"/>
<sequence>MNSHRSQSRQKECLICMEKVLFNKQNTNKIEKSEEKQQQANSIYDKLID</sequence>
<dbReference type="GeneID" id="7825919"/>
<dbReference type="HOGENOM" id="CLU_3145845_0_0_1"/>
<dbReference type="InParanoid" id="Q23E31"/>
<feature type="region of interest" description="Disordered" evidence="1">
    <location>
        <begin position="30"/>
        <end position="49"/>
    </location>
</feature>
<gene>
    <name evidence="2" type="ORF">TTHERM_00672240</name>
</gene>
<reference evidence="3" key="1">
    <citation type="journal article" date="2006" name="PLoS Biol.">
        <title>Macronuclear genome sequence of the ciliate Tetrahymena thermophila, a model eukaryote.</title>
        <authorList>
            <person name="Eisen J.A."/>
            <person name="Coyne R.S."/>
            <person name="Wu M."/>
            <person name="Wu D."/>
            <person name="Thiagarajan M."/>
            <person name="Wortman J.R."/>
            <person name="Badger J.H."/>
            <person name="Ren Q."/>
            <person name="Amedeo P."/>
            <person name="Jones K.M."/>
            <person name="Tallon L.J."/>
            <person name="Delcher A.L."/>
            <person name="Salzberg S.L."/>
            <person name="Silva J.C."/>
            <person name="Haas B.J."/>
            <person name="Majoros W.H."/>
            <person name="Farzad M."/>
            <person name="Carlton J.M."/>
            <person name="Smith R.K. Jr."/>
            <person name="Garg J."/>
            <person name="Pearlman R.E."/>
            <person name="Karrer K.M."/>
            <person name="Sun L."/>
            <person name="Manning G."/>
            <person name="Elde N.C."/>
            <person name="Turkewitz A.P."/>
            <person name="Asai D.J."/>
            <person name="Wilkes D.E."/>
            <person name="Wang Y."/>
            <person name="Cai H."/>
            <person name="Collins K."/>
            <person name="Stewart B.A."/>
            <person name="Lee S.R."/>
            <person name="Wilamowska K."/>
            <person name="Weinberg Z."/>
            <person name="Ruzzo W.L."/>
            <person name="Wloga D."/>
            <person name="Gaertig J."/>
            <person name="Frankel J."/>
            <person name="Tsao C.-C."/>
            <person name="Gorovsky M.A."/>
            <person name="Keeling P.J."/>
            <person name="Waller R.F."/>
            <person name="Patron N.J."/>
            <person name="Cherry J.M."/>
            <person name="Stover N.A."/>
            <person name="Krieger C.J."/>
            <person name="del Toro C."/>
            <person name="Ryder H.F."/>
            <person name="Williamson S.C."/>
            <person name="Barbeau R.A."/>
            <person name="Hamilton E.P."/>
            <person name="Orias E."/>
        </authorList>
    </citation>
    <scope>NUCLEOTIDE SEQUENCE [LARGE SCALE GENOMIC DNA]</scope>
    <source>
        <strain evidence="3">SB210</strain>
    </source>
</reference>
<evidence type="ECO:0000313" key="3">
    <source>
        <dbReference type="Proteomes" id="UP000009168"/>
    </source>
</evidence>
<protein>
    <submittedName>
        <fullName evidence="2">Uncharacterized protein</fullName>
    </submittedName>
</protein>
<accession>Q23E31</accession>